<dbReference type="RefSeq" id="WP_169943751.1">
    <property type="nucleotide sequence ID" value="NZ_CP053015.1"/>
</dbReference>
<organism evidence="2 3">
    <name type="scientific">Sphingomonas lacunae</name>
    <dbReference type="NCBI Taxonomy" id="2698828"/>
    <lineage>
        <taxon>Bacteria</taxon>
        <taxon>Pseudomonadati</taxon>
        <taxon>Pseudomonadota</taxon>
        <taxon>Alphaproteobacteria</taxon>
        <taxon>Sphingomonadales</taxon>
        <taxon>Sphingomonadaceae</taxon>
        <taxon>Sphingomonas</taxon>
    </lineage>
</organism>
<dbReference type="Proteomes" id="UP000503018">
    <property type="component" value="Chromosome"/>
</dbReference>
<feature type="compositionally biased region" description="Basic residues" evidence="1">
    <location>
        <begin position="87"/>
        <end position="96"/>
    </location>
</feature>
<reference evidence="2 3" key="1">
    <citation type="submission" date="2020-01" db="EMBL/GenBank/DDBJ databases">
        <title>Sphingomonas sp. strain CSW-10.</title>
        <authorList>
            <person name="Chen W.-M."/>
        </authorList>
    </citation>
    <scope>NUCLEOTIDE SEQUENCE [LARGE SCALE GENOMIC DNA]</scope>
    <source>
        <strain evidence="2 3">CSW-10</strain>
    </source>
</reference>
<evidence type="ECO:0000256" key="1">
    <source>
        <dbReference type="SAM" id="MobiDB-lite"/>
    </source>
</evidence>
<dbReference type="EMBL" id="CP053015">
    <property type="protein sequence ID" value="QJQ31531.1"/>
    <property type="molecule type" value="Genomic_DNA"/>
</dbReference>
<dbReference type="Pfam" id="PF04380">
    <property type="entry name" value="BMFP"/>
    <property type="match status" value="1"/>
</dbReference>
<accession>A0A6M4AX53</accession>
<protein>
    <submittedName>
        <fullName evidence="2">Accessory factor UbiK family protein</fullName>
    </submittedName>
</protein>
<evidence type="ECO:0000313" key="3">
    <source>
        <dbReference type="Proteomes" id="UP000503018"/>
    </source>
</evidence>
<proteinExistence type="predicted"/>
<evidence type="ECO:0000313" key="2">
    <source>
        <dbReference type="EMBL" id="QJQ31531.1"/>
    </source>
</evidence>
<keyword evidence="3" id="KW-1185">Reference proteome</keyword>
<dbReference type="AlphaFoldDB" id="A0A6M4AX53"/>
<dbReference type="InterPro" id="IPR007475">
    <property type="entry name" value="UbiK"/>
</dbReference>
<name>A0A6M4AX53_9SPHN</name>
<sequence length="96" mass="10476">MQSQNKFFDDLSKALNGAAGTLAGMAKEAGEAARERAREFVGEMDFVSREEFETLKDMLTESRNEVASLKARIEALEGGSTKSTTSKARKKPATKD</sequence>
<dbReference type="KEGG" id="slan:GV829_02945"/>
<gene>
    <name evidence="2" type="ORF">GV829_02945</name>
</gene>
<feature type="region of interest" description="Disordered" evidence="1">
    <location>
        <begin position="73"/>
        <end position="96"/>
    </location>
</feature>